<proteinExistence type="predicted"/>
<evidence type="ECO:0000313" key="1">
    <source>
        <dbReference type="EMBL" id="ETN70805.1"/>
    </source>
</evidence>
<dbReference type="AlphaFoldDB" id="W2SMF9"/>
<sequence>MDLDLHPSTIARFVEAGCRCWCGGWVDGNRPWPRTDHDPIPLMLPALLRVGMMTVPPGTQADQL</sequence>
<dbReference type="EMBL" id="KI668894">
    <property type="protein sequence ID" value="ETN70805.1"/>
    <property type="molecule type" value="Genomic_DNA"/>
</dbReference>
<accession>W2SMF9</accession>
<gene>
    <name evidence="1" type="ORF">NECAME_04818</name>
</gene>
<dbReference type="Proteomes" id="UP000053676">
    <property type="component" value="Unassembled WGS sequence"/>
</dbReference>
<protein>
    <submittedName>
        <fullName evidence="1">Uncharacterized protein</fullName>
    </submittedName>
</protein>
<dbReference type="KEGG" id="nai:NECAME_04818"/>
<keyword evidence="2" id="KW-1185">Reference proteome</keyword>
<organism evidence="1 2">
    <name type="scientific">Necator americanus</name>
    <name type="common">Human hookworm</name>
    <dbReference type="NCBI Taxonomy" id="51031"/>
    <lineage>
        <taxon>Eukaryota</taxon>
        <taxon>Metazoa</taxon>
        <taxon>Ecdysozoa</taxon>
        <taxon>Nematoda</taxon>
        <taxon>Chromadorea</taxon>
        <taxon>Rhabditida</taxon>
        <taxon>Rhabditina</taxon>
        <taxon>Rhabditomorpha</taxon>
        <taxon>Strongyloidea</taxon>
        <taxon>Ancylostomatidae</taxon>
        <taxon>Bunostominae</taxon>
        <taxon>Necator</taxon>
    </lineage>
</organism>
<reference evidence="2" key="1">
    <citation type="journal article" date="2014" name="Nat. Genet.">
        <title>Genome of the human hookworm Necator americanus.</title>
        <authorList>
            <person name="Tang Y.T."/>
            <person name="Gao X."/>
            <person name="Rosa B.A."/>
            <person name="Abubucker S."/>
            <person name="Hallsworth-Pepin K."/>
            <person name="Martin J."/>
            <person name="Tyagi R."/>
            <person name="Heizer E."/>
            <person name="Zhang X."/>
            <person name="Bhonagiri-Palsikar V."/>
            <person name="Minx P."/>
            <person name="Warren W.C."/>
            <person name="Wang Q."/>
            <person name="Zhan B."/>
            <person name="Hotez P.J."/>
            <person name="Sternberg P.W."/>
            <person name="Dougall A."/>
            <person name="Gaze S.T."/>
            <person name="Mulvenna J."/>
            <person name="Sotillo J."/>
            <person name="Ranganathan S."/>
            <person name="Rabelo E.M."/>
            <person name="Wilson R.K."/>
            <person name="Felgner P.L."/>
            <person name="Bethony J."/>
            <person name="Hawdon J.M."/>
            <person name="Gasser R.B."/>
            <person name="Loukas A."/>
            <person name="Mitreva M."/>
        </authorList>
    </citation>
    <scope>NUCLEOTIDE SEQUENCE [LARGE SCALE GENOMIC DNA]</scope>
</reference>
<evidence type="ECO:0000313" key="2">
    <source>
        <dbReference type="Proteomes" id="UP000053676"/>
    </source>
</evidence>
<name>W2SMF9_NECAM</name>